<reference evidence="4 5" key="1">
    <citation type="submission" date="2018-07" db="EMBL/GenBank/DDBJ databases">
        <title>Genomic Encyclopedia of Type Strains, Phase IV (KMG-IV): sequencing the most valuable type-strain genomes for metagenomic binning, comparative biology and taxonomic classification.</title>
        <authorList>
            <person name="Goeker M."/>
        </authorList>
    </citation>
    <scope>NUCLEOTIDE SEQUENCE [LARGE SCALE GENOMIC DNA]</scope>
    <source>
        <strain evidence="4 5">DSM 25528</strain>
    </source>
</reference>
<dbReference type="EMBL" id="QPIX01000001">
    <property type="protein sequence ID" value="RCW28072.1"/>
    <property type="molecule type" value="Genomic_DNA"/>
</dbReference>
<protein>
    <submittedName>
        <fullName evidence="4">Diguanylate cyclase (GGDEF)-like protein</fullName>
    </submittedName>
</protein>
<feature type="domain" description="GGDEF" evidence="3">
    <location>
        <begin position="278"/>
        <end position="410"/>
    </location>
</feature>
<keyword evidence="1" id="KW-0812">Transmembrane</keyword>
<dbReference type="PANTHER" id="PTHR44757:SF2">
    <property type="entry name" value="BIOFILM ARCHITECTURE MAINTENANCE PROTEIN MBAA"/>
    <property type="match status" value="1"/>
</dbReference>
<sequence>MTRAPSLSVERYISSIARLYMNAAIVMTLLIGAGYVTVKVALDRHALQQSVSFATSSQFISFQQLANQTRALMRASGDRDLPDSLLQPMIKEIRRNIAHIRALGGELRQLNQALGDNALERLRPRDTEYERLREELNERLEDFLSRAERVTGTSSKERRLRYSFWGPIDFATSSDGALMQQFGDLISRVHDRSDISINNAATLYTLLALLLEATLLFASFFLFKPLLKKLKQEHGQSKEYEAQLAHQAHTDALTGLNNRAAFHEELEETLALLPANGGGFSLLLLDLDRFKDINDSYGHPAGDAVLCHVAKAIRGAVRAQDVAARLGGDEFAILVHGITDPVVLQGIAARILEGIRADVSVDGHLVHVSASIGGAIAPVHAASKQDLIRIADIALYASKGLRGKAVIFDEASWAERMKQNQLMLELVTAPERGEFVVHYQPKVDLVSGTPLGFEAVVRWQHPQRGLLPPIQFLPLVEGAGVMRQMTRAVIDATCKDIRKWKDARIAPGPVSINLPESLLVCDDGFQMFADAIQANGICWSDLTVEVTENVFFDQGSDRIYRSADRFREHGASVSLDDFGTGFASLLHLRDFPFDEMKIDRSFVSGIGHDPRSEQITRSMLDLSRSLGKNCVAEGVETEVQRTFLAAHGCSVAQGYLFAKPMPVNEATSYLETFITRVPLRREARR</sequence>
<evidence type="ECO:0000259" key="3">
    <source>
        <dbReference type="PROSITE" id="PS50887"/>
    </source>
</evidence>
<dbReference type="InterPro" id="IPR052155">
    <property type="entry name" value="Biofilm_reg_signaling"/>
</dbReference>
<dbReference type="Proteomes" id="UP000252582">
    <property type="component" value="Unassembled WGS sequence"/>
</dbReference>
<dbReference type="Gene3D" id="3.20.20.450">
    <property type="entry name" value="EAL domain"/>
    <property type="match status" value="1"/>
</dbReference>
<dbReference type="SUPFAM" id="SSF141868">
    <property type="entry name" value="EAL domain-like"/>
    <property type="match status" value="1"/>
</dbReference>
<gene>
    <name evidence="4" type="ORF">DFR48_10180</name>
</gene>
<keyword evidence="1" id="KW-1133">Transmembrane helix</keyword>
<dbReference type="InterPro" id="IPR001633">
    <property type="entry name" value="EAL_dom"/>
</dbReference>
<dbReference type="Pfam" id="PF00563">
    <property type="entry name" value="EAL"/>
    <property type="match status" value="1"/>
</dbReference>
<dbReference type="RefSeq" id="WP_114361197.1">
    <property type="nucleotide sequence ID" value="NZ_QPIX01000001.1"/>
</dbReference>
<keyword evidence="5" id="KW-1185">Reference proteome</keyword>
<dbReference type="SMART" id="SM00052">
    <property type="entry name" value="EAL"/>
    <property type="match status" value="1"/>
</dbReference>
<name>A0A6I7HSW1_9HYPH</name>
<dbReference type="InterPro" id="IPR035919">
    <property type="entry name" value="EAL_sf"/>
</dbReference>
<evidence type="ECO:0000313" key="5">
    <source>
        <dbReference type="Proteomes" id="UP000252582"/>
    </source>
</evidence>
<keyword evidence="1" id="KW-0472">Membrane</keyword>
<dbReference type="PANTHER" id="PTHR44757">
    <property type="entry name" value="DIGUANYLATE CYCLASE DGCP"/>
    <property type="match status" value="1"/>
</dbReference>
<dbReference type="AlphaFoldDB" id="A0A6I7HSW1"/>
<dbReference type="NCBIfam" id="TIGR00254">
    <property type="entry name" value="GGDEF"/>
    <property type="match status" value="1"/>
</dbReference>
<dbReference type="CDD" id="cd01948">
    <property type="entry name" value="EAL"/>
    <property type="match status" value="1"/>
</dbReference>
<dbReference type="InterPro" id="IPR000160">
    <property type="entry name" value="GGDEF_dom"/>
</dbReference>
<proteinExistence type="predicted"/>
<dbReference type="InterPro" id="IPR029787">
    <property type="entry name" value="Nucleotide_cyclase"/>
</dbReference>
<dbReference type="SMART" id="SM00267">
    <property type="entry name" value="GGDEF"/>
    <property type="match status" value="1"/>
</dbReference>
<evidence type="ECO:0000313" key="4">
    <source>
        <dbReference type="EMBL" id="RCW28072.1"/>
    </source>
</evidence>
<dbReference type="PROSITE" id="PS50887">
    <property type="entry name" value="GGDEF"/>
    <property type="match status" value="1"/>
</dbReference>
<dbReference type="PROSITE" id="PS50883">
    <property type="entry name" value="EAL"/>
    <property type="match status" value="1"/>
</dbReference>
<evidence type="ECO:0000256" key="1">
    <source>
        <dbReference type="SAM" id="Phobius"/>
    </source>
</evidence>
<evidence type="ECO:0000259" key="2">
    <source>
        <dbReference type="PROSITE" id="PS50883"/>
    </source>
</evidence>
<feature type="transmembrane region" description="Helical" evidence="1">
    <location>
        <begin position="201"/>
        <end position="223"/>
    </location>
</feature>
<dbReference type="SUPFAM" id="SSF55073">
    <property type="entry name" value="Nucleotide cyclase"/>
    <property type="match status" value="1"/>
</dbReference>
<dbReference type="InterPro" id="IPR043128">
    <property type="entry name" value="Rev_trsase/Diguanyl_cyclase"/>
</dbReference>
<dbReference type="Gene3D" id="3.30.70.270">
    <property type="match status" value="1"/>
</dbReference>
<comment type="caution">
    <text evidence="4">The sequence shown here is derived from an EMBL/GenBank/DDBJ whole genome shotgun (WGS) entry which is preliminary data.</text>
</comment>
<organism evidence="4 5">
    <name type="scientific">Ciceribacter lividus</name>
    <dbReference type="NCBI Taxonomy" id="1197950"/>
    <lineage>
        <taxon>Bacteria</taxon>
        <taxon>Pseudomonadati</taxon>
        <taxon>Pseudomonadota</taxon>
        <taxon>Alphaproteobacteria</taxon>
        <taxon>Hyphomicrobiales</taxon>
        <taxon>Rhizobiaceae</taxon>
        <taxon>Ciceribacter</taxon>
    </lineage>
</organism>
<dbReference type="CDD" id="cd01949">
    <property type="entry name" value="GGDEF"/>
    <property type="match status" value="1"/>
</dbReference>
<feature type="transmembrane region" description="Helical" evidence="1">
    <location>
        <begin position="20"/>
        <end position="42"/>
    </location>
</feature>
<dbReference type="Pfam" id="PF00990">
    <property type="entry name" value="GGDEF"/>
    <property type="match status" value="1"/>
</dbReference>
<accession>A0A6I7HSW1</accession>
<feature type="domain" description="EAL" evidence="2">
    <location>
        <begin position="419"/>
        <end position="674"/>
    </location>
</feature>